<reference evidence="2" key="1">
    <citation type="submission" date="2014-11" db="EMBL/GenBank/DDBJ databases">
        <authorList>
            <person name="Otto D Thomas"/>
            <person name="Naeem Raeece"/>
        </authorList>
    </citation>
    <scope>NUCLEOTIDE SEQUENCE</scope>
</reference>
<gene>
    <name evidence="2" type="ORF">Cvel_5957</name>
</gene>
<evidence type="ECO:0000313" key="2">
    <source>
        <dbReference type="EMBL" id="CEM40498.1"/>
    </source>
</evidence>
<name>A0A0G4H9A0_9ALVE</name>
<accession>A0A0G4H9A0</accession>
<sequence length="100" mass="10600">MLPAACRSLAGVVRSSALPFVRQSPCQAVGALRAFGSTPPSSPMRGGNGPQWEPYTYVGADGKKRARFYQPPDNAVEFLVVGFAFTTGVGCFIAYIPFAP</sequence>
<dbReference type="AlphaFoldDB" id="A0A0G4H9A0"/>
<dbReference type="VEuPathDB" id="CryptoDB:Cvel_5957"/>
<evidence type="ECO:0000256" key="1">
    <source>
        <dbReference type="SAM" id="Phobius"/>
    </source>
</evidence>
<keyword evidence="1" id="KW-0472">Membrane</keyword>
<proteinExistence type="predicted"/>
<protein>
    <submittedName>
        <fullName evidence="2">Uncharacterized protein</fullName>
    </submittedName>
</protein>
<dbReference type="EMBL" id="CDMZ01002050">
    <property type="protein sequence ID" value="CEM40498.1"/>
    <property type="molecule type" value="Genomic_DNA"/>
</dbReference>
<keyword evidence="1" id="KW-0812">Transmembrane</keyword>
<feature type="transmembrane region" description="Helical" evidence="1">
    <location>
        <begin position="75"/>
        <end position="98"/>
    </location>
</feature>
<keyword evidence="1" id="KW-1133">Transmembrane helix</keyword>
<organism evidence="2">
    <name type="scientific">Chromera velia CCMP2878</name>
    <dbReference type="NCBI Taxonomy" id="1169474"/>
    <lineage>
        <taxon>Eukaryota</taxon>
        <taxon>Sar</taxon>
        <taxon>Alveolata</taxon>
        <taxon>Colpodellida</taxon>
        <taxon>Chromeraceae</taxon>
        <taxon>Chromera</taxon>
    </lineage>
</organism>